<evidence type="ECO:0000313" key="2">
    <source>
        <dbReference type="EMBL" id="SEL07754.1"/>
    </source>
</evidence>
<dbReference type="EMBL" id="FOAG01000003">
    <property type="protein sequence ID" value="SEL07754.1"/>
    <property type="molecule type" value="Genomic_DNA"/>
</dbReference>
<name>A0A1H7M9B6_9RHOB</name>
<feature type="domain" description="YjiS-like" evidence="1">
    <location>
        <begin position="24"/>
        <end position="50"/>
    </location>
</feature>
<keyword evidence="3" id="KW-1185">Reference proteome</keyword>
<dbReference type="RefSeq" id="WP_093034306.1">
    <property type="nucleotide sequence ID" value="NZ_FOAG01000003.1"/>
</dbReference>
<gene>
    <name evidence="2" type="ORF">SAMN05443999_103242</name>
</gene>
<dbReference type="OrthoDB" id="8096613at2"/>
<sequence>MTVHSRTNTLLRPVIRPVASLREMLAVRRQRLTLRELDDRALADIGLTRQAALTEARRPFWDLPACISR</sequence>
<dbReference type="STRING" id="1287727.SAMN05443999_103242"/>
<reference evidence="2 3" key="1">
    <citation type="submission" date="2016-10" db="EMBL/GenBank/DDBJ databases">
        <authorList>
            <person name="de Groot N.N."/>
        </authorList>
    </citation>
    <scope>NUCLEOTIDE SEQUENCE [LARGE SCALE GENOMIC DNA]</scope>
    <source>
        <strain evidence="2 3">DSM 100674</strain>
    </source>
</reference>
<dbReference type="Proteomes" id="UP000199582">
    <property type="component" value="Unassembled WGS sequence"/>
</dbReference>
<dbReference type="AlphaFoldDB" id="A0A1H7M9B6"/>
<proteinExistence type="predicted"/>
<evidence type="ECO:0000313" key="3">
    <source>
        <dbReference type="Proteomes" id="UP000199582"/>
    </source>
</evidence>
<accession>A0A1H7M9B6</accession>
<dbReference type="InterPro" id="IPR009506">
    <property type="entry name" value="YjiS-like"/>
</dbReference>
<protein>
    <submittedName>
        <fullName evidence="2">Uncharacterized conserved protein YjiS, DUF1127 family</fullName>
    </submittedName>
</protein>
<evidence type="ECO:0000259" key="1">
    <source>
        <dbReference type="Pfam" id="PF06568"/>
    </source>
</evidence>
<dbReference type="Pfam" id="PF06568">
    <property type="entry name" value="YjiS-like"/>
    <property type="match status" value="1"/>
</dbReference>
<organism evidence="2 3">
    <name type="scientific">Roseovarius azorensis</name>
    <dbReference type="NCBI Taxonomy" id="1287727"/>
    <lineage>
        <taxon>Bacteria</taxon>
        <taxon>Pseudomonadati</taxon>
        <taxon>Pseudomonadota</taxon>
        <taxon>Alphaproteobacteria</taxon>
        <taxon>Rhodobacterales</taxon>
        <taxon>Roseobacteraceae</taxon>
        <taxon>Roseovarius</taxon>
    </lineage>
</organism>